<comment type="caution">
    <text evidence="1">The sequence shown here is derived from an EMBL/GenBank/DDBJ whole genome shotgun (WGS) entry which is preliminary data.</text>
</comment>
<dbReference type="Proteomes" id="UP001341840">
    <property type="component" value="Unassembled WGS sequence"/>
</dbReference>
<reference evidence="1 2" key="1">
    <citation type="journal article" date="2023" name="Plants (Basel)">
        <title>Bridging the Gap: Combining Genomics and Transcriptomics Approaches to Understand Stylosanthes scabra, an Orphan Legume from the Brazilian Caatinga.</title>
        <authorList>
            <person name="Ferreira-Neto J.R.C."/>
            <person name="da Silva M.D."/>
            <person name="Binneck E."/>
            <person name="de Melo N.F."/>
            <person name="da Silva R.H."/>
            <person name="de Melo A.L.T.M."/>
            <person name="Pandolfi V."/>
            <person name="Bustamante F.O."/>
            <person name="Brasileiro-Vidal A.C."/>
            <person name="Benko-Iseppon A.M."/>
        </authorList>
    </citation>
    <scope>NUCLEOTIDE SEQUENCE [LARGE SCALE GENOMIC DNA]</scope>
    <source>
        <tissue evidence="1">Leaves</tissue>
    </source>
</reference>
<organism evidence="1 2">
    <name type="scientific">Stylosanthes scabra</name>
    <dbReference type="NCBI Taxonomy" id="79078"/>
    <lineage>
        <taxon>Eukaryota</taxon>
        <taxon>Viridiplantae</taxon>
        <taxon>Streptophyta</taxon>
        <taxon>Embryophyta</taxon>
        <taxon>Tracheophyta</taxon>
        <taxon>Spermatophyta</taxon>
        <taxon>Magnoliopsida</taxon>
        <taxon>eudicotyledons</taxon>
        <taxon>Gunneridae</taxon>
        <taxon>Pentapetalae</taxon>
        <taxon>rosids</taxon>
        <taxon>fabids</taxon>
        <taxon>Fabales</taxon>
        <taxon>Fabaceae</taxon>
        <taxon>Papilionoideae</taxon>
        <taxon>50 kb inversion clade</taxon>
        <taxon>dalbergioids sensu lato</taxon>
        <taxon>Dalbergieae</taxon>
        <taxon>Pterocarpus clade</taxon>
        <taxon>Stylosanthes</taxon>
    </lineage>
</organism>
<proteinExistence type="predicted"/>
<gene>
    <name evidence="1" type="ORF">PIB30_038723</name>
</gene>
<protein>
    <submittedName>
        <fullName evidence="1">Uncharacterized protein</fullName>
    </submittedName>
</protein>
<name>A0ABU6SF39_9FABA</name>
<accession>A0ABU6SF39</accession>
<evidence type="ECO:0000313" key="1">
    <source>
        <dbReference type="EMBL" id="MED6134628.1"/>
    </source>
</evidence>
<dbReference type="EMBL" id="JASCZI010060616">
    <property type="protein sequence ID" value="MED6134628.1"/>
    <property type="molecule type" value="Genomic_DNA"/>
</dbReference>
<keyword evidence="2" id="KW-1185">Reference proteome</keyword>
<sequence length="112" mass="12118">MLHHQAGGGTHHLRLVEGWLTSKLLVLPLVAAYFRNCGHVAALAAFERPGVPCFAVLILALPHGTRRWQPIPALPGREKFSHSICCGALADEFGGCHVGCGAYGLRIEPWRS</sequence>
<evidence type="ECO:0000313" key="2">
    <source>
        <dbReference type="Proteomes" id="UP001341840"/>
    </source>
</evidence>